<name>A0A6V7QKP7_ANACO</name>
<evidence type="ECO:0000259" key="3">
    <source>
        <dbReference type="PROSITE" id="PS50891"/>
    </source>
</evidence>
<dbReference type="Pfam" id="PF03195">
    <property type="entry name" value="LOB"/>
    <property type="match status" value="1"/>
</dbReference>
<dbReference type="PANTHER" id="PTHR31301:SF77">
    <property type="entry name" value="LOB DOMAIN-CONTAINING PROTEIN 1-LIKE"/>
    <property type="match status" value="1"/>
</dbReference>
<evidence type="ECO:0000313" key="4">
    <source>
        <dbReference type="EMBL" id="CAD1843497.1"/>
    </source>
</evidence>
<dbReference type="PROSITE" id="PS50891">
    <property type="entry name" value="LOB"/>
    <property type="match status" value="1"/>
</dbReference>
<protein>
    <recommendedName>
        <fullName evidence="3">LOB domain-containing protein</fullName>
    </recommendedName>
</protein>
<dbReference type="InterPro" id="IPR004883">
    <property type="entry name" value="LOB"/>
</dbReference>
<dbReference type="EMBL" id="LR862136">
    <property type="protein sequence ID" value="CAD1843497.1"/>
    <property type="molecule type" value="Genomic_DNA"/>
</dbReference>
<dbReference type="AlphaFoldDB" id="A0A6V7QKP7"/>
<dbReference type="PANTHER" id="PTHR31301">
    <property type="entry name" value="LOB DOMAIN-CONTAINING PROTEIN 4-RELATED"/>
    <property type="match status" value="1"/>
</dbReference>
<keyword evidence="2" id="KW-0175">Coiled coil</keyword>
<feature type="coiled-coil region" evidence="2">
    <location>
        <begin position="94"/>
        <end position="128"/>
    </location>
</feature>
<organism evidence="4">
    <name type="scientific">Ananas comosus var. bracteatus</name>
    <name type="common">red pineapple</name>
    <dbReference type="NCBI Taxonomy" id="296719"/>
    <lineage>
        <taxon>Eukaryota</taxon>
        <taxon>Viridiplantae</taxon>
        <taxon>Streptophyta</taxon>
        <taxon>Embryophyta</taxon>
        <taxon>Tracheophyta</taxon>
        <taxon>Spermatophyta</taxon>
        <taxon>Magnoliopsida</taxon>
        <taxon>Liliopsida</taxon>
        <taxon>Poales</taxon>
        <taxon>Bromeliaceae</taxon>
        <taxon>Bromelioideae</taxon>
        <taxon>Ananas</taxon>
    </lineage>
</organism>
<comment type="similarity">
    <text evidence="1">Belongs to the LOB domain-containing protein family.</text>
</comment>
<gene>
    <name evidence="4" type="ORF">CB5_LOCUS26708</name>
</gene>
<evidence type="ECO:0000256" key="1">
    <source>
        <dbReference type="ARBA" id="ARBA00005474"/>
    </source>
</evidence>
<proteinExistence type="inferred from homology"/>
<reference evidence="4" key="1">
    <citation type="submission" date="2020-07" db="EMBL/GenBank/DDBJ databases">
        <authorList>
            <person name="Lin J."/>
        </authorList>
    </citation>
    <scope>NUCLEOTIDE SEQUENCE</scope>
</reference>
<evidence type="ECO:0000256" key="2">
    <source>
        <dbReference type="SAM" id="Coils"/>
    </source>
</evidence>
<accession>A0A6V7QKP7</accession>
<sequence length="173" mass="19447">MDSEFGARAKAELPCAACRTLHRKCSPDCLLAPYFPADEPEKFASVHKVFGASNVIKMLQVSGGGDEKRGRGAKHGVRGQREARDPVYGCTNAISYLQKCLKDLQKQLEATREQILESRKQNDQLLEVLRDEPCHYSSIYFLAENNYVCGTNNFLSDDVDQFGFCTDRCQMIL</sequence>
<feature type="domain" description="LOB" evidence="3">
    <location>
        <begin position="13"/>
        <end position="115"/>
    </location>
</feature>